<organism evidence="3">
    <name type="scientific">Arthroderma gypseum (strain ATCC MYA-4604 / CBS 118893)</name>
    <name type="common">Microsporum gypseum</name>
    <dbReference type="NCBI Taxonomy" id="535722"/>
    <lineage>
        <taxon>Eukaryota</taxon>
        <taxon>Fungi</taxon>
        <taxon>Dikarya</taxon>
        <taxon>Ascomycota</taxon>
        <taxon>Pezizomycotina</taxon>
        <taxon>Eurotiomycetes</taxon>
        <taxon>Eurotiomycetidae</taxon>
        <taxon>Onygenales</taxon>
        <taxon>Arthrodermataceae</taxon>
        <taxon>Nannizzia</taxon>
    </lineage>
</organism>
<dbReference type="HOGENOM" id="CLU_045025_0_0_1"/>
<evidence type="ECO:0000313" key="2">
    <source>
        <dbReference type="EMBL" id="EFR02720.1"/>
    </source>
</evidence>
<dbReference type="EMBL" id="DS989825">
    <property type="protein sequence ID" value="EFR02720.1"/>
    <property type="molecule type" value="Genomic_DNA"/>
</dbReference>
<reference evidence="3" key="1">
    <citation type="journal article" date="2012" name="MBio">
        <title>Comparative genome analysis of Trichophyton rubrum and related dermatophytes reveals candidate genes involved in infection.</title>
        <authorList>
            <person name="Martinez D.A."/>
            <person name="Oliver B.G."/>
            <person name="Graeser Y."/>
            <person name="Goldberg J.M."/>
            <person name="Li W."/>
            <person name="Martinez-Rossi N.M."/>
            <person name="Monod M."/>
            <person name="Shelest E."/>
            <person name="Barton R.C."/>
            <person name="Birch E."/>
            <person name="Brakhage A.A."/>
            <person name="Chen Z."/>
            <person name="Gurr S.J."/>
            <person name="Heiman D."/>
            <person name="Heitman J."/>
            <person name="Kosti I."/>
            <person name="Rossi A."/>
            <person name="Saif S."/>
            <person name="Samalova M."/>
            <person name="Saunders C.W."/>
            <person name="Shea T."/>
            <person name="Summerbell R.C."/>
            <person name="Xu J."/>
            <person name="Young S."/>
            <person name="Zeng Q."/>
            <person name="Birren B.W."/>
            <person name="Cuomo C.A."/>
            <person name="White T.C."/>
        </authorList>
    </citation>
    <scope>NUCLEOTIDE SEQUENCE [LARGE SCALE GENOMIC DNA]</scope>
    <source>
        <strain evidence="3">ATCC MYA-4604 / CBS 118893</strain>
    </source>
</reference>
<gene>
    <name evidence="2" type="ORF">MGYG_05718</name>
</gene>
<dbReference type="GeneID" id="10028410"/>
<proteinExistence type="predicted"/>
<name>E4UXI6_ARTGP</name>
<dbReference type="VEuPathDB" id="FungiDB:MGYG_05718"/>
<accession>E4UXI6</accession>
<dbReference type="OMA" id="NLMILCA"/>
<dbReference type="InParanoid" id="E4UXI6"/>
<sequence length="481" mass="55087">MSRQFEVYYIHDPPGLTLSAIYKVDRTLCAIEGSHVFRGKNFWFAACPSRLGIPNAQRICGTLTCDKDSFLQAAADAINSSSPGVQIAYHKIIRPNGLAKDLKGYLELHKTITHEFLRARKEEIIDLKEEIEEACRYLTYGQWEEALRKVKVLQDSLAHMWTRGECESDQNPWVLRQGINPHQTEVIALKVQIEVVLQLLQARGREKTIYTLRGRREELAYVLGRVQGEIQLLEGELGQAPQQTQDLLMVSRPRVHQFYLLCGIILFHQVESQAIEEHRRLLDEMLSWGEKDWDLELRRPNSNSSSYYTALSYHLQSIPQFRGLTLYKSELETQYKRLAAGIRSMSEGAGLQLADPKMEQFSAMQNLLILGAGTGWFTAAPVATGYLRSQININEVIGMAYQSPLYESVGFEDIESRVDCHLDSLLMFLEPRKERELLEEWELLELPDVLEETNQVSLQGQKRPSPQPDGESNQKRPKKRP</sequence>
<dbReference type="RefSeq" id="XP_003173131.1">
    <property type="nucleotide sequence ID" value="XM_003173083.1"/>
</dbReference>
<evidence type="ECO:0000313" key="3">
    <source>
        <dbReference type="Proteomes" id="UP000002669"/>
    </source>
</evidence>
<dbReference type="AlphaFoldDB" id="E4UXI6"/>
<feature type="region of interest" description="Disordered" evidence="1">
    <location>
        <begin position="454"/>
        <end position="481"/>
    </location>
</feature>
<protein>
    <submittedName>
        <fullName evidence="2">Uncharacterized protein</fullName>
    </submittedName>
</protein>
<dbReference type="eggNOG" id="ENOG502RNE6">
    <property type="taxonomic scope" value="Eukaryota"/>
</dbReference>
<feature type="compositionally biased region" description="Polar residues" evidence="1">
    <location>
        <begin position="454"/>
        <end position="464"/>
    </location>
</feature>
<dbReference type="OrthoDB" id="4171542at2759"/>
<dbReference type="Proteomes" id="UP000002669">
    <property type="component" value="Unassembled WGS sequence"/>
</dbReference>
<keyword evidence="3" id="KW-1185">Reference proteome</keyword>
<evidence type="ECO:0000256" key="1">
    <source>
        <dbReference type="SAM" id="MobiDB-lite"/>
    </source>
</evidence>
<dbReference type="STRING" id="535722.E4UXI6"/>